<feature type="transmembrane region" description="Helical" evidence="1">
    <location>
        <begin position="120"/>
        <end position="140"/>
    </location>
</feature>
<protein>
    <submittedName>
        <fullName evidence="2">Uncharacterized protein</fullName>
    </submittedName>
</protein>
<feature type="transmembrane region" description="Helical" evidence="1">
    <location>
        <begin position="20"/>
        <end position="37"/>
    </location>
</feature>
<evidence type="ECO:0000256" key="1">
    <source>
        <dbReference type="SAM" id="Phobius"/>
    </source>
</evidence>
<dbReference type="AlphaFoldDB" id="A0A8E2ATD3"/>
<name>A0A8E2ATD3_9APHY</name>
<reference evidence="2 3" key="1">
    <citation type="submission" date="2016-07" db="EMBL/GenBank/DDBJ databases">
        <title>Draft genome of the white-rot fungus Obba rivulosa 3A-2.</title>
        <authorList>
            <consortium name="DOE Joint Genome Institute"/>
            <person name="Miettinen O."/>
            <person name="Riley R."/>
            <person name="Acob R."/>
            <person name="Barry K."/>
            <person name="Cullen D."/>
            <person name="De Vries R."/>
            <person name="Hainaut M."/>
            <person name="Hatakka A."/>
            <person name="Henrissat B."/>
            <person name="Hilden K."/>
            <person name="Kuo R."/>
            <person name="Labutti K."/>
            <person name="Lipzen A."/>
            <person name="Makela M.R."/>
            <person name="Sandor L."/>
            <person name="Spatafora J.W."/>
            <person name="Grigoriev I.V."/>
            <person name="Hibbett D.S."/>
        </authorList>
    </citation>
    <scope>NUCLEOTIDE SEQUENCE [LARGE SCALE GENOMIC DNA]</scope>
    <source>
        <strain evidence="2 3">3A-2</strain>
    </source>
</reference>
<dbReference type="EMBL" id="KV722440">
    <property type="protein sequence ID" value="OCH88924.1"/>
    <property type="molecule type" value="Genomic_DNA"/>
</dbReference>
<proteinExistence type="predicted"/>
<evidence type="ECO:0000313" key="2">
    <source>
        <dbReference type="EMBL" id="OCH88924.1"/>
    </source>
</evidence>
<accession>A0A8E2ATD3</accession>
<sequence length="186" mass="20632">MAAIDWHLDSTLGVLQISRLLSAVLYGITIIQTYVYFHQSSYDSILYKVAQHFGFDGADLAVAFVSACMDTGVRFLFCLRIWKLSGKKWILTIIILACSVVILWKLHATVPRTKSVVQSLIIYSINTGLWASTFLTPAIHGIKDVTFAVPKYRSSFHKEKISVTCILNTAPFIAAASALHCGTSWT</sequence>
<keyword evidence="3" id="KW-1185">Reference proteome</keyword>
<organism evidence="2 3">
    <name type="scientific">Obba rivulosa</name>
    <dbReference type="NCBI Taxonomy" id="1052685"/>
    <lineage>
        <taxon>Eukaryota</taxon>
        <taxon>Fungi</taxon>
        <taxon>Dikarya</taxon>
        <taxon>Basidiomycota</taxon>
        <taxon>Agaricomycotina</taxon>
        <taxon>Agaricomycetes</taxon>
        <taxon>Polyporales</taxon>
        <taxon>Gelatoporiaceae</taxon>
        <taxon>Obba</taxon>
    </lineage>
</organism>
<keyword evidence="1" id="KW-0472">Membrane</keyword>
<evidence type="ECO:0000313" key="3">
    <source>
        <dbReference type="Proteomes" id="UP000250043"/>
    </source>
</evidence>
<gene>
    <name evidence="2" type="ORF">OBBRIDRAFT_805079</name>
</gene>
<keyword evidence="1" id="KW-0812">Transmembrane</keyword>
<keyword evidence="1" id="KW-1133">Transmembrane helix</keyword>
<dbReference type="Proteomes" id="UP000250043">
    <property type="component" value="Unassembled WGS sequence"/>
</dbReference>
<feature type="transmembrane region" description="Helical" evidence="1">
    <location>
        <begin position="89"/>
        <end position="108"/>
    </location>
</feature>
<dbReference type="OrthoDB" id="3270417at2759"/>